<organism evidence="2 3">
    <name type="scientific">Pseudoneurospora amorphoporcata</name>
    <dbReference type="NCBI Taxonomy" id="241081"/>
    <lineage>
        <taxon>Eukaryota</taxon>
        <taxon>Fungi</taxon>
        <taxon>Dikarya</taxon>
        <taxon>Ascomycota</taxon>
        <taxon>Pezizomycotina</taxon>
        <taxon>Sordariomycetes</taxon>
        <taxon>Sordariomycetidae</taxon>
        <taxon>Sordariales</taxon>
        <taxon>Sordariaceae</taxon>
        <taxon>Pseudoneurospora</taxon>
    </lineage>
</organism>
<keyword evidence="3" id="KW-1185">Reference proteome</keyword>
<dbReference type="Proteomes" id="UP001303222">
    <property type="component" value="Unassembled WGS sequence"/>
</dbReference>
<evidence type="ECO:0000256" key="1">
    <source>
        <dbReference type="SAM" id="MobiDB-lite"/>
    </source>
</evidence>
<proteinExistence type="predicted"/>
<evidence type="ECO:0000313" key="2">
    <source>
        <dbReference type="EMBL" id="KAK3947856.1"/>
    </source>
</evidence>
<feature type="region of interest" description="Disordered" evidence="1">
    <location>
        <begin position="49"/>
        <end position="71"/>
    </location>
</feature>
<accession>A0AAN6SCF5</accession>
<reference evidence="2" key="1">
    <citation type="journal article" date="2023" name="Mol. Phylogenet. Evol.">
        <title>Genome-scale phylogeny and comparative genomics of the fungal order Sordariales.</title>
        <authorList>
            <person name="Hensen N."/>
            <person name="Bonometti L."/>
            <person name="Westerberg I."/>
            <person name="Brannstrom I.O."/>
            <person name="Guillou S."/>
            <person name="Cros-Aarteil S."/>
            <person name="Calhoun S."/>
            <person name="Haridas S."/>
            <person name="Kuo A."/>
            <person name="Mondo S."/>
            <person name="Pangilinan J."/>
            <person name="Riley R."/>
            <person name="LaButti K."/>
            <person name="Andreopoulos B."/>
            <person name="Lipzen A."/>
            <person name="Chen C."/>
            <person name="Yan M."/>
            <person name="Daum C."/>
            <person name="Ng V."/>
            <person name="Clum A."/>
            <person name="Steindorff A."/>
            <person name="Ohm R.A."/>
            <person name="Martin F."/>
            <person name="Silar P."/>
            <person name="Natvig D.O."/>
            <person name="Lalanne C."/>
            <person name="Gautier V."/>
            <person name="Ament-Velasquez S.L."/>
            <person name="Kruys A."/>
            <person name="Hutchinson M.I."/>
            <person name="Powell A.J."/>
            <person name="Barry K."/>
            <person name="Miller A.N."/>
            <person name="Grigoriev I.V."/>
            <person name="Debuchy R."/>
            <person name="Gladieux P."/>
            <person name="Hiltunen Thoren M."/>
            <person name="Johannesson H."/>
        </authorList>
    </citation>
    <scope>NUCLEOTIDE SEQUENCE</scope>
    <source>
        <strain evidence="2">CBS 626.80</strain>
    </source>
</reference>
<comment type="caution">
    <text evidence="2">The sequence shown here is derived from an EMBL/GenBank/DDBJ whole genome shotgun (WGS) entry which is preliminary data.</text>
</comment>
<protein>
    <recommendedName>
        <fullName evidence="4">Myb/SANT-like domain-containing protein</fullName>
    </recommendedName>
</protein>
<reference evidence="2" key="2">
    <citation type="submission" date="2023-06" db="EMBL/GenBank/DDBJ databases">
        <authorList>
            <consortium name="Lawrence Berkeley National Laboratory"/>
            <person name="Mondo S.J."/>
            <person name="Hensen N."/>
            <person name="Bonometti L."/>
            <person name="Westerberg I."/>
            <person name="Brannstrom I.O."/>
            <person name="Guillou S."/>
            <person name="Cros-Aarteil S."/>
            <person name="Calhoun S."/>
            <person name="Haridas S."/>
            <person name="Kuo A."/>
            <person name="Pangilinan J."/>
            <person name="Riley R."/>
            <person name="Labutti K."/>
            <person name="Andreopoulos B."/>
            <person name="Lipzen A."/>
            <person name="Chen C."/>
            <person name="Yanf M."/>
            <person name="Daum C."/>
            <person name="Ng V."/>
            <person name="Clum A."/>
            <person name="Steindorff A."/>
            <person name="Ohm R."/>
            <person name="Martin F."/>
            <person name="Silar P."/>
            <person name="Natvig D."/>
            <person name="Lalanne C."/>
            <person name="Gautier V."/>
            <person name="Ament-Velasquez S.L."/>
            <person name="Kruys A."/>
            <person name="Hutchinson M.I."/>
            <person name="Powell A.J."/>
            <person name="Barry K."/>
            <person name="Miller A.N."/>
            <person name="Grigoriev I.V."/>
            <person name="Debuchy R."/>
            <person name="Gladieux P."/>
            <person name="Thoren M.H."/>
            <person name="Johannesson H."/>
        </authorList>
    </citation>
    <scope>NUCLEOTIDE SEQUENCE</scope>
    <source>
        <strain evidence="2">CBS 626.80</strain>
    </source>
</reference>
<evidence type="ECO:0008006" key="4">
    <source>
        <dbReference type="Google" id="ProtNLM"/>
    </source>
</evidence>
<dbReference type="AlphaFoldDB" id="A0AAN6SCF5"/>
<evidence type="ECO:0000313" key="3">
    <source>
        <dbReference type="Proteomes" id="UP001303222"/>
    </source>
</evidence>
<feature type="compositionally biased region" description="Low complexity" evidence="1">
    <location>
        <begin position="53"/>
        <end position="64"/>
    </location>
</feature>
<dbReference type="EMBL" id="MU859305">
    <property type="protein sequence ID" value="KAK3947856.1"/>
    <property type="molecule type" value="Genomic_DNA"/>
</dbReference>
<name>A0AAN6SCF5_9PEZI</name>
<sequence length="218" mass="24980">MSNSDDTQMVEKAVSLSSIGVSARDIPLDDYLYPPVEPIFDEIDMPAIDENAQADSQADTASQTRTLETADSSEFTLAVSQSANLSRLLSRVVRKRPRSVRQSKPRKTRTPKALPKRIVYTREMTDKMMEWFGDCKRTGYFNSTKVKNYSPAWEEVYKRCKEQWPDRPWTVAAIKHKYDTEKARYRIWKKLVTTSGVGYDWDLNLPTRLGSSAIVKGQ</sequence>
<gene>
    <name evidence="2" type="ORF">QBC32DRAFT_365483</name>
</gene>